<dbReference type="Proteomes" id="UP001431131">
    <property type="component" value="Unassembled WGS sequence"/>
</dbReference>
<evidence type="ECO:0000256" key="8">
    <source>
        <dbReference type="ARBA" id="ARBA00023012"/>
    </source>
</evidence>
<dbReference type="Gene3D" id="3.30.450.20">
    <property type="entry name" value="PAS domain"/>
    <property type="match status" value="1"/>
</dbReference>
<evidence type="ECO:0000256" key="9">
    <source>
        <dbReference type="SAM" id="Phobius"/>
    </source>
</evidence>
<dbReference type="InterPro" id="IPR003661">
    <property type="entry name" value="HisK_dim/P_dom"/>
</dbReference>
<evidence type="ECO:0000256" key="2">
    <source>
        <dbReference type="ARBA" id="ARBA00012438"/>
    </source>
</evidence>
<dbReference type="PRINTS" id="PR00344">
    <property type="entry name" value="BCTRLSENSOR"/>
</dbReference>
<dbReference type="PROSITE" id="PS50109">
    <property type="entry name" value="HIS_KIN"/>
    <property type="match status" value="1"/>
</dbReference>
<protein>
    <recommendedName>
        <fullName evidence="2">histidine kinase</fullName>
        <ecNumber evidence="2">2.7.13.3</ecNumber>
    </recommendedName>
</protein>
<evidence type="ECO:0000259" key="10">
    <source>
        <dbReference type="PROSITE" id="PS50109"/>
    </source>
</evidence>
<dbReference type="InterPro" id="IPR004358">
    <property type="entry name" value="Sig_transdc_His_kin-like_C"/>
</dbReference>
<evidence type="ECO:0000256" key="4">
    <source>
        <dbReference type="ARBA" id="ARBA00022679"/>
    </source>
</evidence>
<dbReference type="Gene3D" id="1.10.287.130">
    <property type="match status" value="1"/>
</dbReference>
<dbReference type="EC" id="2.7.13.3" evidence="2"/>
<keyword evidence="7 11" id="KW-0067">ATP-binding</keyword>
<evidence type="ECO:0000256" key="3">
    <source>
        <dbReference type="ARBA" id="ARBA00022553"/>
    </source>
</evidence>
<dbReference type="InterPro" id="IPR036097">
    <property type="entry name" value="HisK_dim/P_sf"/>
</dbReference>
<keyword evidence="8" id="KW-0902">Two-component regulatory system</keyword>
<dbReference type="AlphaFoldDB" id="A0AAW5DUE8"/>
<dbReference type="SUPFAM" id="SSF47384">
    <property type="entry name" value="Homodimeric domain of signal transducing histidine kinase"/>
    <property type="match status" value="1"/>
</dbReference>
<dbReference type="InterPro" id="IPR000014">
    <property type="entry name" value="PAS"/>
</dbReference>
<reference evidence="11" key="1">
    <citation type="submission" date="2022-02" db="EMBL/GenBank/DDBJ databases">
        <title>Fredinandcohnia quinoae sp. nov. isolated from Chenopodium quinoa seeds.</title>
        <authorList>
            <person name="Saati-Santamaria Z."/>
            <person name="Flores-Felix J.D."/>
            <person name="Igual J.M."/>
            <person name="Velazquez E."/>
            <person name="Garcia-Fraile P."/>
            <person name="Martinez-Molina E."/>
        </authorList>
    </citation>
    <scope>NUCLEOTIDE SEQUENCE</scope>
    <source>
        <strain evidence="11">SECRCQ15</strain>
    </source>
</reference>
<keyword evidence="3" id="KW-0597">Phosphoprotein</keyword>
<evidence type="ECO:0000313" key="12">
    <source>
        <dbReference type="Proteomes" id="UP001431131"/>
    </source>
</evidence>
<evidence type="ECO:0000256" key="5">
    <source>
        <dbReference type="ARBA" id="ARBA00022741"/>
    </source>
</evidence>
<accession>A0AAW5DUE8</accession>
<feature type="transmembrane region" description="Helical" evidence="9">
    <location>
        <begin position="34"/>
        <end position="51"/>
    </location>
</feature>
<dbReference type="SMART" id="SM00387">
    <property type="entry name" value="HATPase_c"/>
    <property type="match status" value="1"/>
</dbReference>
<feature type="transmembrane region" description="Helical" evidence="9">
    <location>
        <begin position="9"/>
        <end position="28"/>
    </location>
</feature>
<dbReference type="CDD" id="cd00082">
    <property type="entry name" value="HisKA"/>
    <property type="match status" value="1"/>
</dbReference>
<keyword evidence="6" id="KW-0418">Kinase</keyword>
<comment type="caution">
    <text evidence="11">The sequence shown here is derived from an EMBL/GenBank/DDBJ whole genome shotgun (WGS) entry which is preliminary data.</text>
</comment>
<dbReference type="InterPro" id="IPR036890">
    <property type="entry name" value="HATPase_C_sf"/>
</dbReference>
<evidence type="ECO:0000256" key="1">
    <source>
        <dbReference type="ARBA" id="ARBA00000085"/>
    </source>
</evidence>
<keyword evidence="9" id="KW-0812">Transmembrane</keyword>
<dbReference type="InterPro" id="IPR013767">
    <property type="entry name" value="PAS_fold"/>
</dbReference>
<evidence type="ECO:0000313" key="11">
    <source>
        <dbReference type="EMBL" id="MCH1624256.1"/>
    </source>
</evidence>
<dbReference type="Pfam" id="PF00512">
    <property type="entry name" value="HisKA"/>
    <property type="match status" value="1"/>
</dbReference>
<dbReference type="CDD" id="cd00075">
    <property type="entry name" value="HATPase"/>
    <property type="match status" value="1"/>
</dbReference>
<feature type="domain" description="Histidine kinase" evidence="10">
    <location>
        <begin position="188"/>
        <end position="396"/>
    </location>
</feature>
<dbReference type="GO" id="GO:0005524">
    <property type="term" value="F:ATP binding"/>
    <property type="evidence" value="ECO:0007669"/>
    <property type="project" value="UniProtKB-KW"/>
</dbReference>
<dbReference type="SUPFAM" id="SSF55785">
    <property type="entry name" value="PYP-like sensor domain (PAS domain)"/>
    <property type="match status" value="1"/>
</dbReference>
<dbReference type="GO" id="GO:0000155">
    <property type="term" value="F:phosphorelay sensor kinase activity"/>
    <property type="evidence" value="ECO:0007669"/>
    <property type="project" value="InterPro"/>
</dbReference>
<proteinExistence type="predicted"/>
<dbReference type="PROSITE" id="PS51257">
    <property type="entry name" value="PROKAR_LIPOPROTEIN"/>
    <property type="match status" value="1"/>
</dbReference>
<dbReference type="SUPFAM" id="SSF55874">
    <property type="entry name" value="ATPase domain of HSP90 chaperone/DNA topoisomerase II/histidine kinase"/>
    <property type="match status" value="1"/>
</dbReference>
<evidence type="ECO:0000256" key="6">
    <source>
        <dbReference type="ARBA" id="ARBA00022777"/>
    </source>
</evidence>
<evidence type="ECO:0000256" key="7">
    <source>
        <dbReference type="ARBA" id="ARBA00022840"/>
    </source>
</evidence>
<dbReference type="SMART" id="SM00388">
    <property type="entry name" value="HisKA"/>
    <property type="match status" value="1"/>
</dbReference>
<dbReference type="Gene3D" id="3.30.565.10">
    <property type="entry name" value="Histidine kinase-like ATPase, C-terminal domain"/>
    <property type="match status" value="1"/>
</dbReference>
<dbReference type="Pfam" id="PF02518">
    <property type="entry name" value="HATPase_c"/>
    <property type="match status" value="1"/>
</dbReference>
<dbReference type="NCBIfam" id="TIGR00229">
    <property type="entry name" value="sensory_box"/>
    <property type="match status" value="1"/>
</dbReference>
<keyword evidence="12" id="KW-1185">Reference proteome</keyword>
<dbReference type="PANTHER" id="PTHR43065">
    <property type="entry name" value="SENSOR HISTIDINE KINASE"/>
    <property type="match status" value="1"/>
</dbReference>
<dbReference type="EMBL" id="JAKTTI010000002">
    <property type="protein sequence ID" value="MCH1624256.1"/>
    <property type="molecule type" value="Genomic_DNA"/>
</dbReference>
<dbReference type="GO" id="GO:0006355">
    <property type="term" value="P:regulation of DNA-templated transcription"/>
    <property type="evidence" value="ECO:0007669"/>
    <property type="project" value="InterPro"/>
</dbReference>
<dbReference type="PANTHER" id="PTHR43065:SF34">
    <property type="entry name" value="SPORULATION KINASE A"/>
    <property type="match status" value="1"/>
</dbReference>
<dbReference type="InterPro" id="IPR035965">
    <property type="entry name" value="PAS-like_dom_sf"/>
</dbReference>
<dbReference type="RefSeq" id="WP_240252503.1">
    <property type="nucleotide sequence ID" value="NZ_JAKTTI010000002.1"/>
</dbReference>
<keyword evidence="9" id="KW-1133">Transmembrane helix</keyword>
<comment type="catalytic activity">
    <reaction evidence="1">
        <text>ATP + protein L-histidine = ADP + protein N-phospho-L-histidine.</text>
        <dbReference type="EC" id="2.7.13.3"/>
    </reaction>
</comment>
<sequence length="396" mass="45021">MERIKWKSLYFSMFLLCSCLLLIGAQLFFFEYELELVILFISAILLIFAIWESRKNLAFRSLVEDAPYAIAITKDKQIVYINSTGKFLLGADKMETYKGKSIDDFIHHDSYNPTRKVERGHKFKRIIEGRINHPILKEVHVEQKSMPIVFQRENCEYVVIRDITEVKKSQELIQQSDKLSMVGELAAGIAHEIRNPLTSVKGFAQLVQHGGTKEELNSYSEIMKSEIDRINGIVGELLFLAKPKKRHLKEFKISTLIQEVVFLLNTEAILHNIQIKVDYLGEMKNIPISCEESKIKQVFINLIKNSIEAMDGGGVIHITIQSRGKNVILRFADEGCGIPEDVLMKIGNAFYTTKEKGTGLGLMVCHSIIQDHGGKLKFESREGQGTVAEVVLPIYQ</sequence>
<organism evidence="11 12">
    <name type="scientific">Fredinandcohnia quinoae</name>
    <dbReference type="NCBI Taxonomy" id="2918902"/>
    <lineage>
        <taxon>Bacteria</taxon>
        <taxon>Bacillati</taxon>
        <taxon>Bacillota</taxon>
        <taxon>Bacilli</taxon>
        <taxon>Bacillales</taxon>
        <taxon>Bacillaceae</taxon>
        <taxon>Fredinandcohnia</taxon>
    </lineage>
</organism>
<dbReference type="Pfam" id="PF00989">
    <property type="entry name" value="PAS"/>
    <property type="match status" value="1"/>
</dbReference>
<keyword evidence="9" id="KW-0472">Membrane</keyword>
<name>A0AAW5DUE8_9BACI</name>
<keyword evidence="5" id="KW-0547">Nucleotide-binding</keyword>
<dbReference type="InterPro" id="IPR003594">
    <property type="entry name" value="HATPase_dom"/>
</dbReference>
<keyword evidence="4" id="KW-0808">Transferase</keyword>
<dbReference type="InterPro" id="IPR005467">
    <property type="entry name" value="His_kinase_dom"/>
</dbReference>
<gene>
    <name evidence="11" type="ORF">MJG50_02860</name>
</gene>